<keyword evidence="8 11" id="KW-0067">ATP-binding</keyword>
<feature type="binding site" evidence="11">
    <location>
        <position position="214"/>
    </location>
    <ligand>
        <name>Mg(2+)</name>
        <dbReference type="ChEBI" id="CHEBI:18420"/>
    </ligand>
</feature>
<reference evidence="13 14" key="1">
    <citation type="submission" date="2021-10" db="EMBL/GenBank/DDBJ databases">
        <title>Draft genome of Aestuariibacter halophilus JC2043.</title>
        <authorList>
            <person name="Emsley S.A."/>
            <person name="Pfannmuller K.M."/>
            <person name="Ushijima B."/>
            <person name="Saw J.H."/>
            <person name="Videau P."/>
        </authorList>
    </citation>
    <scope>NUCLEOTIDE SEQUENCE [LARGE SCALE GENOMIC DNA]</scope>
    <source>
        <strain evidence="13 14">JC2043</strain>
    </source>
</reference>
<comment type="cofactor">
    <cofactor evidence="11">
        <name>Mg(2+)</name>
        <dbReference type="ChEBI" id="CHEBI:18420"/>
    </cofactor>
</comment>
<comment type="similarity">
    <text evidence="11">Belongs to the SrkA/RdoA protein kinase family.</text>
</comment>
<dbReference type="EC" id="2.7.11.1" evidence="11"/>
<dbReference type="SUPFAM" id="SSF56112">
    <property type="entry name" value="Protein kinase-like (PK-like)"/>
    <property type="match status" value="1"/>
</dbReference>
<comment type="subcellular location">
    <subcellularLocation>
        <location evidence="11">Cytoplasm</location>
    </subcellularLocation>
</comment>
<dbReference type="HAMAP" id="MF_01497">
    <property type="entry name" value="SrkA_kinase"/>
    <property type="match status" value="1"/>
</dbReference>
<evidence type="ECO:0000256" key="1">
    <source>
        <dbReference type="ARBA" id="ARBA00022490"/>
    </source>
</evidence>
<keyword evidence="10 11" id="KW-0346">Stress response</keyword>
<dbReference type="PANTHER" id="PTHR39573:SF1">
    <property type="entry name" value="STRESS RESPONSE KINASE A"/>
    <property type="match status" value="1"/>
</dbReference>
<keyword evidence="2 11" id="KW-0723">Serine/threonine-protein kinase</keyword>
<evidence type="ECO:0000256" key="8">
    <source>
        <dbReference type="ARBA" id="ARBA00022840"/>
    </source>
</evidence>
<feature type="domain" description="Aminoglycoside phosphotransferase" evidence="12">
    <location>
        <begin position="34"/>
        <end position="250"/>
    </location>
</feature>
<evidence type="ECO:0000256" key="11">
    <source>
        <dbReference type="HAMAP-Rule" id="MF_01497"/>
    </source>
</evidence>
<keyword evidence="14" id="KW-1185">Reference proteome</keyword>
<keyword evidence="3 11" id="KW-0597">Phosphoprotein</keyword>
<comment type="function">
    <text evidence="11">A protein kinase that phosphorylates Ser and Thr residues. Probably acts to suppress the effects of stress linked to accumulation of reactive oxygen species. Probably involved in the extracytoplasmic stress response.</text>
</comment>
<comment type="subunit">
    <text evidence="11">Monomer.</text>
</comment>
<dbReference type="RefSeq" id="WP_229159643.1">
    <property type="nucleotide sequence ID" value="NZ_JAJEWP010000002.1"/>
</dbReference>
<dbReference type="PANTHER" id="PTHR39573">
    <property type="entry name" value="STRESS RESPONSE KINASE A"/>
    <property type="match status" value="1"/>
</dbReference>
<evidence type="ECO:0000313" key="13">
    <source>
        <dbReference type="EMBL" id="MCC2616405.1"/>
    </source>
</evidence>
<dbReference type="InterPro" id="IPR011009">
    <property type="entry name" value="Kinase-like_dom_sf"/>
</dbReference>
<dbReference type="NCBIfam" id="NF008738">
    <property type="entry name" value="PRK11768.1"/>
    <property type="match status" value="1"/>
</dbReference>
<keyword evidence="5 11" id="KW-0479">Metal-binding</keyword>
<keyword evidence="9 11" id="KW-0460">Magnesium</keyword>
<gene>
    <name evidence="11" type="primary">srkA</name>
    <name evidence="13" type="ORF">LJ739_09150</name>
</gene>
<evidence type="ECO:0000256" key="4">
    <source>
        <dbReference type="ARBA" id="ARBA00022679"/>
    </source>
</evidence>
<feature type="binding site" evidence="11">
    <location>
        <position position="203"/>
    </location>
    <ligand>
        <name>Mg(2+)</name>
        <dbReference type="ChEBI" id="CHEBI:18420"/>
    </ligand>
</feature>
<evidence type="ECO:0000256" key="6">
    <source>
        <dbReference type="ARBA" id="ARBA00022741"/>
    </source>
</evidence>
<feature type="site" description="ATP" evidence="11">
    <location>
        <position position="34"/>
    </location>
</feature>
<accession>A0ABS8G777</accession>
<dbReference type="Gene3D" id="1.20.1270.170">
    <property type="match status" value="1"/>
</dbReference>
<comment type="catalytic activity">
    <reaction evidence="11">
        <text>L-threonyl-[protein] + ATP = O-phospho-L-threonyl-[protein] + ADP + H(+)</text>
        <dbReference type="Rhea" id="RHEA:46608"/>
        <dbReference type="Rhea" id="RHEA-COMP:11060"/>
        <dbReference type="Rhea" id="RHEA-COMP:11605"/>
        <dbReference type="ChEBI" id="CHEBI:15378"/>
        <dbReference type="ChEBI" id="CHEBI:30013"/>
        <dbReference type="ChEBI" id="CHEBI:30616"/>
        <dbReference type="ChEBI" id="CHEBI:61977"/>
        <dbReference type="ChEBI" id="CHEBI:456216"/>
        <dbReference type="EC" id="2.7.11.1"/>
    </reaction>
</comment>
<dbReference type="InterPro" id="IPR032882">
    <property type="entry name" value="SrkA/RdoA"/>
</dbReference>
<evidence type="ECO:0000256" key="3">
    <source>
        <dbReference type="ARBA" id="ARBA00022553"/>
    </source>
</evidence>
<dbReference type="Gene3D" id="1.10.510.10">
    <property type="entry name" value="Transferase(Phosphotransferase) domain 1"/>
    <property type="match status" value="1"/>
</dbReference>
<evidence type="ECO:0000259" key="12">
    <source>
        <dbReference type="Pfam" id="PF01636"/>
    </source>
</evidence>
<evidence type="ECO:0000256" key="9">
    <source>
        <dbReference type="ARBA" id="ARBA00022842"/>
    </source>
</evidence>
<dbReference type="Pfam" id="PF01636">
    <property type="entry name" value="APH"/>
    <property type="match status" value="1"/>
</dbReference>
<organism evidence="13 14">
    <name type="scientific">Fluctibacter halophilus</name>
    <dbReference type="NCBI Taxonomy" id="226011"/>
    <lineage>
        <taxon>Bacteria</taxon>
        <taxon>Pseudomonadati</taxon>
        <taxon>Pseudomonadota</taxon>
        <taxon>Gammaproteobacteria</taxon>
        <taxon>Alteromonadales</taxon>
        <taxon>Alteromonadaceae</taxon>
        <taxon>Fluctibacter</taxon>
    </lineage>
</organism>
<feature type="active site" evidence="11">
    <location>
        <position position="214"/>
    </location>
</feature>
<feature type="active site" description="Proton acceptor" evidence="11">
    <location>
        <position position="198"/>
    </location>
</feature>
<name>A0ABS8G777_9ALTE</name>
<keyword evidence="7 11" id="KW-0418">Kinase</keyword>
<proteinExistence type="inferred from homology"/>
<evidence type="ECO:0000256" key="5">
    <source>
        <dbReference type="ARBA" id="ARBA00022723"/>
    </source>
</evidence>
<keyword evidence="6 11" id="KW-0547">Nucleotide-binding</keyword>
<evidence type="ECO:0000313" key="14">
    <source>
        <dbReference type="Proteomes" id="UP001520878"/>
    </source>
</evidence>
<dbReference type="Proteomes" id="UP001520878">
    <property type="component" value="Unassembled WGS sequence"/>
</dbReference>
<keyword evidence="4 11" id="KW-0808">Transferase</keyword>
<evidence type="ECO:0000256" key="10">
    <source>
        <dbReference type="ARBA" id="ARBA00023016"/>
    </source>
</evidence>
<comment type="caution">
    <text evidence="13">The sequence shown here is derived from an EMBL/GenBank/DDBJ whole genome shotgun (WGS) entry which is preliminary data.</text>
</comment>
<evidence type="ECO:0000256" key="7">
    <source>
        <dbReference type="ARBA" id="ARBA00022777"/>
    </source>
</evidence>
<dbReference type="EMBL" id="JAJEWP010000002">
    <property type="protein sequence ID" value="MCC2616405.1"/>
    <property type="molecule type" value="Genomic_DNA"/>
</dbReference>
<protein>
    <recommendedName>
        <fullName evidence="11">Stress response kinase A</fullName>
        <ecNumber evidence="11">2.7.11.1</ecNumber>
    </recommendedName>
    <alternativeName>
        <fullName evidence="11">Serine/threonine-protein kinase SrkA</fullName>
    </alternativeName>
</protein>
<evidence type="ECO:0000256" key="2">
    <source>
        <dbReference type="ARBA" id="ARBA00022527"/>
    </source>
</evidence>
<keyword evidence="1 11" id="KW-0963">Cytoplasm</keyword>
<dbReference type="InterPro" id="IPR002575">
    <property type="entry name" value="Aminoglycoside_PTrfase"/>
</dbReference>
<dbReference type="Gene3D" id="3.30.200.70">
    <property type="match status" value="1"/>
</dbReference>
<sequence>MTDFQFSALHPDMLLDAIEATGVQVNSGLLALNSYENRVYQFVTEQHGRMVVKFYRPGRWTQQQLLEEHAFAEELAEHEVPVVAPLRLNERTLHHYEGFYYALYPSVGGRQFETDNFEQLEWMGRFIGRLHQISASAEFVHRPSMSTEEYLVQSRLTLSQCPQLPESLHTAFFTVLDQVIERTTEQYTEQPYIRLHGDCHASNILWRDGPSFVDLDDCRMGPAIQDIWMMLSGDRQQQMIQLDCLAEAYEEFRAFPNNQLSLIEPLRAMRMVHYMAWLARRWEDAAFPRAFPWFDTPRYWEEQILALKEQLSALQEAPLTRF</sequence>
<dbReference type="GO" id="GO:0004674">
    <property type="term" value="F:protein serine/threonine kinase activity"/>
    <property type="evidence" value="ECO:0007669"/>
    <property type="project" value="UniProtKB-KW"/>
</dbReference>
<comment type="catalytic activity">
    <reaction evidence="11">
        <text>L-seryl-[protein] + ATP = O-phospho-L-seryl-[protein] + ADP + H(+)</text>
        <dbReference type="Rhea" id="RHEA:17989"/>
        <dbReference type="Rhea" id="RHEA-COMP:9863"/>
        <dbReference type="Rhea" id="RHEA-COMP:11604"/>
        <dbReference type="ChEBI" id="CHEBI:15378"/>
        <dbReference type="ChEBI" id="CHEBI:29999"/>
        <dbReference type="ChEBI" id="CHEBI:30616"/>
        <dbReference type="ChEBI" id="CHEBI:83421"/>
        <dbReference type="ChEBI" id="CHEBI:456216"/>
        <dbReference type="EC" id="2.7.11.1"/>
    </reaction>
</comment>